<protein>
    <submittedName>
        <fullName evidence="1">Sel1 repeat family protein</fullName>
    </submittedName>
</protein>
<dbReference type="RefSeq" id="WP_205213042.1">
    <property type="nucleotide sequence ID" value="NZ_JAFFZP010000005.1"/>
</dbReference>
<dbReference type="PANTHER" id="PTHR11102:SF160">
    <property type="entry name" value="ERAD-ASSOCIATED E3 UBIQUITIN-PROTEIN LIGASE COMPONENT HRD3"/>
    <property type="match status" value="1"/>
</dbReference>
<dbReference type="SUPFAM" id="SSF81901">
    <property type="entry name" value="HCP-like"/>
    <property type="match status" value="1"/>
</dbReference>
<dbReference type="EMBL" id="JAFFZP010000005">
    <property type="protein sequence ID" value="MBN0986688.1"/>
    <property type="molecule type" value="Genomic_DNA"/>
</dbReference>
<keyword evidence="2" id="KW-1185">Reference proteome</keyword>
<proteinExistence type="predicted"/>
<dbReference type="InterPro" id="IPR050767">
    <property type="entry name" value="Sel1_AlgK"/>
</dbReference>
<dbReference type="PANTHER" id="PTHR11102">
    <property type="entry name" value="SEL-1-LIKE PROTEIN"/>
    <property type="match status" value="1"/>
</dbReference>
<accession>A0ABS2W4Q1</accession>
<evidence type="ECO:0000313" key="1">
    <source>
        <dbReference type="EMBL" id="MBN0986688.1"/>
    </source>
</evidence>
<reference evidence="1 2" key="1">
    <citation type="submission" date="2021-02" db="EMBL/GenBank/DDBJ databases">
        <title>A novel species of genus Amphritea isolated from a fishpond in China.</title>
        <authorList>
            <person name="Lu H."/>
        </authorList>
    </citation>
    <scope>NUCLEOTIDE SEQUENCE [LARGE SCALE GENOMIC DNA]</scope>
    <source>
        <strain evidence="1 2">RP18W</strain>
    </source>
</reference>
<name>A0ABS2W4Q1_9GAMM</name>
<gene>
    <name evidence="1" type="ORF">JW498_04895</name>
</gene>
<sequence length="157" mass="17776">MKDMFHSTDGIFDKAYAFYEKGMLEEAFDYFLRGAESGDTSCMIWVGVLYGDGVKEDAQNKEEISWYERAWKKGELSAANNLAIVYKNQKNYSDAECWFKKAIRGGDGDANLELAKMLIDVGRENKEIRSYLTATIESNYVTEASIDEAQTLLESIA</sequence>
<dbReference type="Proteomes" id="UP000760472">
    <property type="component" value="Unassembled WGS sequence"/>
</dbReference>
<dbReference type="InterPro" id="IPR011990">
    <property type="entry name" value="TPR-like_helical_dom_sf"/>
</dbReference>
<evidence type="ECO:0000313" key="2">
    <source>
        <dbReference type="Proteomes" id="UP000760472"/>
    </source>
</evidence>
<dbReference type="Gene3D" id="1.25.40.10">
    <property type="entry name" value="Tetratricopeptide repeat domain"/>
    <property type="match status" value="1"/>
</dbReference>
<organism evidence="1 2">
    <name type="scientific">Amphritea pacifica</name>
    <dbReference type="NCBI Taxonomy" id="2811233"/>
    <lineage>
        <taxon>Bacteria</taxon>
        <taxon>Pseudomonadati</taxon>
        <taxon>Pseudomonadota</taxon>
        <taxon>Gammaproteobacteria</taxon>
        <taxon>Oceanospirillales</taxon>
        <taxon>Oceanospirillaceae</taxon>
        <taxon>Amphritea</taxon>
    </lineage>
</organism>
<comment type="caution">
    <text evidence="1">The sequence shown here is derived from an EMBL/GenBank/DDBJ whole genome shotgun (WGS) entry which is preliminary data.</text>
</comment>